<gene>
    <name evidence="1" type="ORF">L195_g047861</name>
</gene>
<feature type="non-terminal residue" evidence="1">
    <location>
        <position position="1"/>
    </location>
</feature>
<reference evidence="1 2" key="2">
    <citation type="journal article" date="2017" name="Front. Plant Sci.">
        <title>Gene Classification and Mining of Molecular Markers Useful in Red Clover (Trifolium pratense) Breeding.</title>
        <authorList>
            <person name="Istvanek J."/>
            <person name="Dluhosova J."/>
            <person name="Dluhos P."/>
            <person name="Patkova L."/>
            <person name="Nedelnik J."/>
            <person name="Repkova J."/>
        </authorList>
    </citation>
    <scope>NUCLEOTIDE SEQUENCE [LARGE SCALE GENOMIC DNA]</scope>
    <source>
        <strain evidence="2">cv. Tatra</strain>
        <tissue evidence="1">Young leaves</tissue>
    </source>
</reference>
<sequence>RPNKICSSSYMTCEAEARVTDVTSPCKSLGAAARLAHITMHAKGGAHGRVELFMLKVVHIVKLS</sequence>
<protein>
    <submittedName>
        <fullName evidence="1">Uncharacterized protein</fullName>
    </submittedName>
</protein>
<dbReference type="Proteomes" id="UP000236291">
    <property type="component" value="Unassembled WGS sequence"/>
</dbReference>
<name>A0A2K3MLN9_TRIPR</name>
<comment type="caution">
    <text evidence="1">The sequence shown here is derived from an EMBL/GenBank/DDBJ whole genome shotgun (WGS) entry which is preliminary data.</text>
</comment>
<proteinExistence type="predicted"/>
<evidence type="ECO:0000313" key="1">
    <source>
        <dbReference type="EMBL" id="PNX91727.1"/>
    </source>
</evidence>
<reference evidence="1 2" key="1">
    <citation type="journal article" date="2014" name="Am. J. Bot.">
        <title>Genome assembly and annotation for red clover (Trifolium pratense; Fabaceae).</title>
        <authorList>
            <person name="Istvanek J."/>
            <person name="Jaros M."/>
            <person name="Krenek A."/>
            <person name="Repkova J."/>
        </authorList>
    </citation>
    <scope>NUCLEOTIDE SEQUENCE [LARGE SCALE GENOMIC DNA]</scope>
    <source>
        <strain evidence="2">cv. Tatra</strain>
        <tissue evidence="1">Young leaves</tissue>
    </source>
</reference>
<dbReference type="EMBL" id="ASHM01067234">
    <property type="protein sequence ID" value="PNX91727.1"/>
    <property type="molecule type" value="Genomic_DNA"/>
</dbReference>
<evidence type="ECO:0000313" key="2">
    <source>
        <dbReference type="Proteomes" id="UP000236291"/>
    </source>
</evidence>
<accession>A0A2K3MLN9</accession>
<dbReference type="AlphaFoldDB" id="A0A2K3MLN9"/>
<organism evidence="1 2">
    <name type="scientific">Trifolium pratense</name>
    <name type="common">Red clover</name>
    <dbReference type="NCBI Taxonomy" id="57577"/>
    <lineage>
        <taxon>Eukaryota</taxon>
        <taxon>Viridiplantae</taxon>
        <taxon>Streptophyta</taxon>
        <taxon>Embryophyta</taxon>
        <taxon>Tracheophyta</taxon>
        <taxon>Spermatophyta</taxon>
        <taxon>Magnoliopsida</taxon>
        <taxon>eudicotyledons</taxon>
        <taxon>Gunneridae</taxon>
        <taxon>Pentapetalae</taxon>
        <taxon>rosids</taxon>
        <taxon>fabids</taxon>
        <taxon>Fabales</taxon>
        <taxon>Fabaceae</taxon>
        <taxon>Papilionoideae</taxon>
        <taxon>50 kb inversion clade</taxon>
        <taxon>NPAAA clade</taxon>
        <taxon>Hologalegina</taxon>
        <taxon>IRL clade</taxon>
        <taxon>Trifolieae</taxon>
        <taxon>Trifolium</taxon>
    </lineage>
</organism>